<dbReference type="GO" id="GO:0000166">
    <property type="term" value="F:nucleotide binding"/>
    <property type="evidence" value="ECO:0007669"/>
    <property type="project" value="UniProtKB-KW"/>
</dbReference>
<reference evidence="12 13" key="1">
    <citation type="submission" date="2015-09" db="EMBL/GenBank/DDBJ databases">
        <title>Draft genome of the parasitic nematode Teladorsagia circumcincta isolate WARC Sus (inbred).</title>
        <authorList>
            <person name="Mitreva M."/>
        </authorList>
    </citation>
    <scope>NUCLEOTIDE SEQUENCE [LARGE SCALE GENOMIC DNA]</scope>
    <source>
        <strain evidence="12 13">S</strain>
    </source>
</reference>
<dbReference type="CDD" id="cd07302">
    <property type="entry name" value="CHD"/>
    <property type="match status" value="1"/>
</dbReference>
<keyword evidence="4" id="KW-0547">Nucleotide-binding</keyword>
<dbReference type="EMBL" id="KZ349722">
    <property type="protein sequence ID" value="PIO64635.1"/>
    <property type="molecule type" value="Genomic_DNA"/>
</dbReference>
<dbReference type="PANTHER" id="PTHR11920:SF495">
    <property type="entry name" value="RECEPTOR-TYPE GUANYLATE CYCLASE GCY-7"/>
    <property type="match status" value="1"/>
</dbReference>
<feature type="non-terminal residue" evidence="12">
    <location>
        <position position="1"/>
    </location>
</feature>
<dbReference type="AlphaFoldDB" id="A0A2G9U377"/>
<dbReference type="Pfam" id="PF00211">
    <property type="entry name" value="Guanylate_cyc"/>
    <property type="match status" value="1"/>
</dbReference>
<evidence type="ECO:0000256" key="7">
    <source>
        <dbReference type="ARBA" id="ARBA00023170"/>
    </source>
</evidence>
<dbReference type="Gene3D" id="3.30.70.1230">
    <property type="entry name" value="Nucleotide cyclase"/>
    <property type="match status" value="1"/>
</dbReference>
<feature type="domain" description="Guanylate cyclase" evidence="11">
    <location>
        <begin position="76"/>
        <end position="104"/>
    </location>
</feature>
<evidence type="ECO:0000256" key="2">
    <source>
        <dbReference type="ARBA" id="ARBA00004370"/>
    </source>
</evidence>
<keyword evidence="5" id="KW-1133">Transmembrane helix</keyword>
<gene>
    <name evidence="12" type="ORF">TELCIR_13724</name>
</gene>
<evidence type="ECO:0000256" key="9">
    <source>
        <dbReference type="ARBA" id="ARBA00023239"/>
    </source>
</evidence>
<keyword evidence="3" id="KW-0812">Transmembrane</keyword>
<evidence type="ECO:0000313" key="12">
    <source>
        <dbReference type="EMBL" id="PIO64635.1"/>
    </source>
</evidence>
<evidence type="ECO:0000256" key="10">
    <source>
        <dbReference type="RuleBase" id="RU000405"/>
    </source>
</evidence>
<dbReference type="GO" id="GO:0004016">
    <property type="term" value="F:adenylate cyclase activity"/>
    <property type="evidence" value="ECO:0007669"/>
    <property type="project" value="TreeGrafter"/>
</dbReference>
<dbReference type="GO" id="GO:0035556">
    <property type="term" value="P:intracellular signal transduction"/>
    <property type="evidence" value="ECO:0007669"/>
    <property type="project" value="InterPro"/>
</dbReference>
<evidence type="ECO:0000256" key="8">
    <source>
        <dbReference type="ARBA" id="ARBA00023180"/>
    </source>
</evidence>
<dbReference type="GO" id="GO:0007168">
    <property type="term" value="P:receptor guanylyl cyclase signaling pathway"/>
    <property type="evidence" value="ECO:0007669"/>
    <property type="project" value="TreeGrafter"/>
</dbReference>
<dbReference type="InterPro" id="IPR018297">
    <property type="entry name" value="A/G_cyclase_CS"/>
</dbReference>
<dbReference type="InterPro" id="IPR001054">
    <property type="entry name" value="A/G_cyclase"/>
</dbReference>
<comment type="catalytic activity">
    <reaction evidence="1">
        <text>GTP = 3',5'-cyclic GMP + diphosphate</text>
        <dbReference type="Rhea" id="RHEA:13665"/>
        <dbReference type="ChEBI" id="CHEBI:33019"/>
        <dbReference type="ChEBI" id="CHEBI:37565"/>
        <dbReference type="ChEBI" id="CHEBI:57746"/>
        <dbReference type="EC" id="4.6.1.2"/>
    </reaction>
</comment>
<organism evidence="12 13">
    <name type="scientific">Teladorsagia circumcincta</name>
    <name type="common">Brown stomach worm</name>
    <name type="synonym">Ostertagia circumcincta</name>
    <dbReference type="NCBI Taxonomy" id="45464"/>
    <lineage>
        <taxon>Eukaryota</taxon>
        <taxon>Metazoa</taxon>
        <taxon>Ecdysozoa</taxon>
        <taxon>Nematoda</taxon>
        <taxon>Chromadorea</taxon>
        <taxon>Rhabditida</taxon>
        <taxon>Rhabditina</taxon>
        <taxon>Rhabditomorpha</taxon>
        <taxon>Strongyloidea</taxon>
        <taxon>Trichostrongylidae</taxon>
        <taxon>Teladorsagia</taxon>
    </lineage>
</organism>
<keyword evidence="7" id="KW-0675">Receptor</keyword>
<dbReference type="GO" id="GO:0001653">
    <property type="term" value="F:peptide receptor activity"/>
    <property type="evidence" value="ECO:0007669"/>
    <property type="project" value="TreeGrafter"/>
</dbReference>
<dbReference type="InterPro" id="IPR050401">
    <property type="entry name" value="Cyclic_nucleotide_synthase"/>
</dbReference>
<dbReference type="PANTHER" id="PTHR11920">
    <property type="entry name" value="GUANYLYL CYCLASE"/>
    <property type="match status" value="1"/>
</dbReference>
<comment type="similarity">
    <text evidence="10">Belongs to the adenylyl cyclase class-4/guanylyl cyclase family.</text>
</comment>
<dbReference type="Proteomes" id="UP000230423">
    <property type="component" value="Unassembled WGS sequence"/>
</dbReference>
<keyword evidence="9 10" id="KW-0456">Lyase</keyword>
<keyword evidence="6" id="KW-0472">Membrane</keyword>
<dbReference type="InterPro" id="IPR029787">
    <property type="entry name" value="Nucleotide_cyclase"/>
</dbReference>
<dbReference type="SMART" id="SM00044">
    <property type="entry name" value="CYCc"/>
    <property type="match status" value="1"/>
</dbReference>
<sequence>LKVSIPLIIFLSNKSGAAPNGIFSDIIAAIKRGGSNPLRPSLLTDTLNTPAEVKEDDKMQANHFQRCYNSAEDLCGSCVAGVVGLSMPRYCLFGDTVNTASRMESNGKPGKIHVSESAFTMLQQHYHGEFNLESRGEIIIKGKGVMKTFWLNGRRSHTHREHKVLQEQRNNSFDDDN</sequence>
<dbReference type="GO" id="GO:0004383">
    <property type="term" value="F:guanylate cyclase activity"/>
    <property type="evidence" value="ECO:0007669"/>
    <property type="project" value="UniProtKB-EC"/>
</dbReference>
<dbReference type="GO" id="GO:0005886">
    <property type="term" value="C:plasma membrane"/>
    <property type="evidence" value="ECO:0007669"/>
    <property type="project" value="TreeGrafter"/>
</dbReference>
<keyword evidence="8" id="KW-0325">Glycoprotein</keyword>
<proteinExistence type="inferred from homology"/>
<comment type="subcellular location">
    <subcellularLocation>
        <location evidence="2">Membrane</location>
    </subcellularLocation>
</comment>
<keyword evidence="13" id="KW-1185">Reference proteome</keyword>
<dbReference type="PROSITE" id="PS00452">
    <property type="entry name" value="GUANYLATE_CYCLASE_1"/>
    <property type="match status" value="1"/>
</dbReference>
<accession>A0A2G9U377</accession>
<protein>
    <submittedName>
        <fullName evidence="12">Adenylate/guanylate cyclase catalytic domain protein</fullName>
    </submittedName>
</protein>
<dbReference type="SUPFAM" id="SSF55073">
    <property type="entry name" value="Nucleotide cyclase"/>
    <property type="match status" value="1"/>
</dbReference>
<evidence type="ECO:0000256" key="6">
    <source>
        <dbReference type="ARBA" id="ARBA00023136"/>
    </source>
</evidence>
<dbReference type="PROSITE" id="PS50125">
    <property type="entry name" value="GUANYLATE_CYCLASE_2"/>
    <property type="match status" value="1"/>
</dbReference>
<evidence type="ECO:0000256" key="5">
    <source>
        <dbReference type="ARBA" id="ARBA00022989"/>
    </source>
</evidence>
<evidence type="ECO:0000313" key="13">
    <source>
        <dbReference type="Proteomes" id="UP000230423"/>
    </source>
</evidence>
<evidence type="ECO:0000259" key="11">
    <source>
        <dbReference type="PROSITE" id="PS50125"/>
    </source>
</evidence>
<evidence type="ECO:0000256" key="4">
    <source>
        <dbReference type="ARBA" id="ARBA00022741"/>
    </source>
</evidence>
<evidence type="ECO:0000256" key="1">
    <source>
        <dbReference type="ARBA" id="ARBA00001436"/>
    </source>
</evidence>
<name>A0A2G9U377_TELCI</name>
<dbReference type="OrthoDB" id="60033at2759"/>
<evidence type="ECO:0000256" key="3">
    <source>
        <dbReference type="ARBA" id="ARBA00022692"/>
    </source>
</evidence>